<evidence type="ECO:0000313" key="1">
    <source>
        <dbReference type="EMBL" id="KAF2621233.1"/>
    </source>
</evidence>
<accession>A0ACB6RJF3</accession>
<keyword evidence="2" id="KW-1185">Reference proteome</keyword>
<evidence type="ECO:0000313" key="2">
    <source>
        <dbReference type="Proteomes" id="UP000799754"/>
    </source>
</evidence>
<gene>
    <name evidence="1" type="ORF">BU25DRAFT_495895</name>
</gene>
<organism evidence="1 2">
    <name type="scientific">Macroventuria anomochaeta</name>
    <dbReference type="NCBI Taxonomy" id="301207"/>
    <lineage>
        <taxon>Eukaryota</taxon>
        <taxon>Fungi</taxon>
        <taxon>Dikarya</taxon>
        <taxon>Ascomycota</taxon>
        <taxon>Pezizomycotina</taxon>
        <taxon>Dothideomycetes</taxon>
        <taxon>Pleosporomycetidae</taxon>
        <taxon>Pleosporales</taxon>
        <taxon>Pleosporineae</taxon>
        <taxon>Didymellaceae</taxon>
        <taxon>Macroventuria</taxon>
    </lineage>
</organism>
<proteinExistence type="predicted"/>
<dbReference type="EMBL" id="MU006758">
    <property type="protein sequence ID" value="KAF2621233.1"/>
    <property type="molecule type" value="Genomic_DNA"/>
</dbReference>
<name>A0ACB6RJF3_9PLEO</name>
<sequence>MAEKNNFKVAPVAGTFVTRDIDRHGPIVKMYMFPGLRAQELGISKAEVVYSAIKSLPEERYQSLKFEPLQAYLREAAAKWSMEIHIFSFDLISPQKSRIKIYTRAPNTSIEYPMDALTLGGRHDLSMYSAEVIQDVQDFWMIFIGDAPDVLPQSGAERGPGFYFTAKAEQPITPKVYISLAPFCENDLEVLKRLRRYFVTRRDAARMLLQMEIYEKALKSIYGTDYLEKTSDIHMLRESSKVSLIYADSSWVLPQIAEIMAEQTGCTSPQELLKMHSFGMSFVYFASLLGATFALPTARGPPAPRSCQISYPTQMIEFTPLENPSTSLTDFCVTSDTRVKYVEFGSIPATARGACQLEFVFPAGYSVAGAGTHQVNVWKTERPASLNDTWENAPKTVTTFGTVTLNSKPDQEARIIVNSGSCDSMRNFKIGLADTRIDSSVTYTQQFPPAEVVAGMRIVHSC</sequence>
<dbReference type="Proteomes" id="UP000799754">
    <property type="component" value="Unassembled WGS sequence"/>
</dbReference>
<protein>
    <submittedName>
        <fullName evidence="1">Uncharacterized protein</fullName>
    </submittedName>
</protein>
<comment type="caution">
    <text evidence="1">The sequence shown here is derived from an EMBL/GenBank/DDBJ whole genome shotgun (WGS) entry which is preliminary data.</text>
</comment>
<reference evidence="1" key="1">
    <citation type="journal article" date="2020" name="Stud. Mycol.">
        <title>101 Dothideomycetes genomes: a test case for predicting lifestyles and emergence of pathogens.</title>
        <authorList>
            <person name="Haridas S."/>
            <person name="Albert R."/>
            <person name="Binder M."/>
            <person name="Bloem J."/>
            <person name="Labutti K."/>
            <person name="Salamov A."/>
            <person name="Andreopoulos B."/>
            <person name="Baker S."/>
            <person name="Barry K."/>
            <person name="Bills G."/>
            <person name="Bluhm B."/>
            <person name="Cannon C."/>
            <person name="Castanera R."/>
            <person name="Culley D."/>
            <person name="Daum C."/>
            <person name="Ezra D."/>
            <person name="Gonzalez J."/>
            <person name="Henrissat B."/>
            <person name="Kuo A."/>
            <person name="Liang C."/>
            <person name="Lipzen A."/>
            <person name="Lutzoni F."/>
            <person name="Magnuson J."/>
            <person name="Mondo S."/>
            <person name="Nolan M."/>
            <person name="Ohm R."/>
            <person name="Pangilinan J."/>
            <person name="Park H.-J."/>
            <person name="Ramirez L."/>
            <person name="Alfaro M."/>
            <person name="Sun H."/>
            <person name="Tritt A."/>
            <person name="Yoshinaga Y."/>
            <person name="Zwiers L.-H."/>
            <person name="Turgeon B."/>
            <person name="Goodwin S."/>
            <person name="Spatafora J."/>
            <person name="Crous P."/>
            <person name="Grigoriev I."/>
        </authorList>
    </citation>
    <scope>NUCLEOTIDE SEQUENCE</scope>
    <source>
        <strain evidence="1">CBS 525.71</strain>
    </source>
</reference>